<dbReference type="SUPFAM" id="SSF54292">
    <property type="entry name" value="2Fe-2S ferredoxin-like"/>
    <property type="match status" value="1"/>
</dbReference>
<protein>
    <submittedName>
        <fullName evidence="2">(2Fe-2S)-binding protein</fullName>
    </submittedName>
</protein>
<proteinExistence type="predicted"/>
<keyword evidence="3" id="KW-1185">Reference proteome</keyword>
<gene>
    <name evidence="2" type="ORF">ISALK_09520</name>
</gene>
<evidence type="ECO:0000313" key="3">
    <source>
        <dbReference type="Proteomes" id="UP000449710"/>
    </source>
</evidence>
<dbReference type="GO" id="GO:0051537">
    <property type="term" value="F:2 iron, 2 sulfur cluster binding"/>
    <property type="evidence" value="ECO:0007669"/>
    <property type="project" value="InterPro"/>
</dbReference>
<dbReference type="GO" id="GO:0016491">
    <property type="term" value="F:oxidoreductase activity"/>
    <property type="evidence" value="ECO:0007669"/>
    <property type="project" value="UniProtKB-KW"/>
</dbReference>
<evidence type="ECO:0000313" key="2">
    <source>
        <dbReference type="EMBL" id="NBG88739.1"/>
    </source>
</evidence>
<dbReference type="Pfam" id="PF13510">
    <property type="entry name" value="Fer2_4"/>
    <property type="match status" value="1"/>
</dbReference>
<dbReference type="InterPro" id="IPR036010">
    <property type="entry name" value="2Fe-2S_ferredoxin-like_sf"/>
</dbReference>
<dbReference type="PROSITE" id="PS00197">
    <property type="entry name" value="2FE2S_FER_1"/>
    <property type="match status" value="1"/>
</dbReference>
<keyword evidence="1" id="KW-0560">Oxidoreductase</keyword>
<dbReference type="InterPro" id="IPR006058">
    <property type="entry name" value="2Fe2S_fd_BS"/>
</dbReference>
<dbReference type="Proteomes" id="UP000449710">
    <property type="component" value="Unassembled WGS sequence"/>
</dbReference>
<dbReference type="AlphaFoldDB" id="A0AA44BDW8"/>
<name>A0AA44BDW8_9CLOT</name>
<reference evidence="2 3" key="1">
    <citation type="submission" date="2019-04" db="EMBL/GenBank/DDBJ databases">
        <title>Isachenkonia alkalipeptolytica gen. nov. sp. nov. a new anaerobic, alkiliphilic organothrophic bacterium capable to reduce synthesized ferrihydrite isolated from a soda lake.</title>
        <authorList>
            <person name="Toshchakov S.V."/>
            <person name="Zavarzina D.G."/>
            <person name="Zhilina T.N."/>
            <person name="Kostrikina N.A."/>
            <person name="Kublanov I.V."/>
        </authorList>
    </citation>
    <scope>NUCLEOTIDE SEQUENCE [LARGE SCALE GENOMIC DNA]</scope>
    <source>
        <strain evidence="2 3">Z-1701</strain>
    </source>
</reference>
<organism evidence="2 3">
    <name type="scientific">Isachenkonia alkalipeptolytica</name>
    <dbReference type="NCBI Taxonomy" id="2565777"/>
    <lineage>
        <taxon>Bacteria</taxon>
        <taxon>Bacillati</taxon>
        <taxon>Bacillota</taxon>
        <taxon>Clostridia</taxon>
        <taxon>Eubacteriales</taxon>
        <taxon>Clostridiaceae</taxon>
        <taxon>Isachenkonia</taxon>
    </lineage>
</organism>
<evidence type="ECO:0000256" key="1">
    <source>
        <dbReference type="ARBA" id="ARBA00023002"/>
    </source>
</evidence>
<dbReference type="InterPro" id="IPR042204">
    <property type="entry name" value="2Fe-2S-bd_N"/>
</dbReference>
<sequence length="103" mass="11375">MNQRIESHPIIDVPLNRKVKFFYNGKIHFGVEGDTVASALHAAGITELSKSIKHQRPRGFYCAIGNCSSCFMRVNGKPNVKTCVEPLQENMVVESQGGRGSIK</sequence>
<accession>A0AA44BDW8</accession>
<dbReference type="EMBL" id="SUMG01000011">
    <property type="protein sequence ID" value="NBG88739.1"/>
    <property type="molecule type" value="Genomic_DNA"/>
</dbReference>
<comment type="caution">
    <text evidence="2">The sequence shown here is derived from an EMBL/GenBank/DDBJ whole genome shotgun (WGS) entry which is preliminary data.</text>
</comment>
<dbReference type="Gene3D" id="3.10.20.440">
    <property type="entry name" value="2Fe-2S iron-sulphur cluster binding domain, sarcosine oxidase, alpha subunit, N-terminal domain"/>
    <property type="match status" value="1"/>
</dbReference>
<dbReference type="RefSeq" id="WP_160721666.1">
    <property type="nucleotide sequence ID" value="NZ_SUMG01000011.1"/>
</dbReference>